<dbReference type="PANTHER" id="PTHR10642">
    <property type="entry name" value="RIBONUCLEASE H1"/>
    <property type="match status" value="1"/>
</dbReference>
<dbReference type="InterPro" id="IPR050092">
    <property type="entry name" value="RNase_H"/>
</dbReference>
<dbReference type="OrthoDB" id="407198at2759"/>
<feature type="domain" description="RNase H type-1" evidence="9">
    <location>
        <begin position="169"/>
        <end position="325"/>
    </location>
</feature>
<evidence type="ECO:0000256" key="7">
    <source>
        <dbReference type="ARBA" id="ARBA00022801"/>
    </source>
</evidence>
<evidence type="ECO:0000256" key="3">
    <source>
        <dbReference type="ARBA" id="ARBA00012180"/>
    </source>
</evidence>
<evidence type="ECO:0000313" key="11">
    <source>
        <dbReference type="Proteomes" id="UP000298327"/>
    </source>
</evidence>
<reference evidence="10 11" key="1">
    <citation type="submission" date="2019-02" db="EMBL/GenBank/DDBJ databases">
        <title>Genome sequencing of the rare red list fungi Dentipellis fragilis.</title>
        <authorList>
            <person name="Buettner E."/>
            <person name="Kellner H."/>
        </authorList>
    </citation>
    <scope>NUCLEOTIDE SEQUENCE [LARGE SCALE GENOMIC DNA]</scope>
    <source>
        <strain evidence="10 11">DSM 105465</strain>
    </source>
</reference>
<evidence type="ECO:0000313" key="10">
    <source>
        <dbReference type="EMBL" id="TFY54346.1"/>
    </source>
</evidence>
<keyword evidence="7" id="KW-0378">Hydrolase</keyword>
<accession>A0A4Y9XW34</accession>
<name>A0A4Y9XW34_9AGAM</name>
<dbReference type="EMBL" id="SEOQ01001037">
    <property type="protein sequence ID" value="TFY54346.1"/>
    <property type="molecule type" value="Genomic_DNA"/>
</dbReference>
<evidence type="ECO:0000256" key="6">
    <source>
        <dbReference type="ARBA" id="ARBA00022759"/>
    </source>
</evidence>
<dbReference type="SUPFAM" id="SSF53098">
    <property type="entry name" value="Ribonuclease H-like"/>
    <property type="match status" value="1"/>
</dbReference>
<dbReference type="GO" id="GO:0003676">
    <property type="term" value="F:nucleic acid binding"/>
    <property type="evidence" value="ECO:0007669"/>
    <property type="project" value="InterPro"/>
</dbReference>
<dbReference type="EC" id="3.1.26.4" evidence="3"/>
<evidence type="ECO:0000256" key="8">
    <source>
        <dbReference type="SAM" id="MobiDB-lite"/>
    </source>
</evidence>
<dbReference type="InterPro" id="IPR012337">
    <property type="entry name" value="RNaseH-like_sf"/>
</dbReference>
<evidence type="ECO:0000256" key="1">
    <source>
        <dbReference type="ARBA" id="ARBA00000077"/>
    </source>
</evidence>
<comment type="catalytic activity">
    <reaction evidence="1">
        <text>Endonucleolytic cleavage to 5'-phosphomonoester.</text>
        <dbReference type="EC" id="3.1.26.4"/>
    </reaction>
</comment>
<evidence type="ECO:0000259" key="9">
    <source>
        <dbReference type="PROSITE" id="PS50879"/>
    </source>
</evidence>
<dbReference type="GO" id="GO:0046872">
    <property type="term" value="F:metal ion binding"/>
    <property type="evidence" value="ECO:0007669"/>
    <property type="project" value="UniProtKB-KW"/>
</dbReference>
<dbReference type="InterPro" id="IPR036397">
    <property type="entry name" value="RNaseH_sf"/>
</dbReference>
<sequence length="341" mass="38169">MPDDDQEQWRPDSPVELADRTLRCKRHGLEVCAVCKVDYTFMRDVIVVPDDEYEYTDDEDGEGDEAEEVASDEEYIEDGLAPVIFGPDGERTVGQYVGIVSIPPTSHIPREDMPIENSIRPTTSTIPSRPPVATPTRRFAPPNTTDTPPALFVPQSAFTHGPRYVRRTNYQDVLVYASGACLDGEDVRAGCAFVFHPSRPQANVRFPLERAGPDGVIRAQTRVRAEIRAAIAALHYRAWDGEGFARVIIATDSEGLVLGITERLEKWEQSEWEGDGGEPVVDRDLWEILRDEVKGWEAKGVQPMFWLLPKEMNNVADAYSRQAAALEPAEKFAHIIGVQYE</sequence>
<evidence type="ECO:0000256" key="4">
    <source>
        <dbReference type="ARBA" id="ARBA00022722"/>
    </source>
</evidence>
<dbReference type="InterPro" id="IPR002156">
    <property type="entry name" value="RNaseH_domain"/>
</dbReference>
<protein>
    <recommendedName>
        <fullName evidence="3">ribonuclease H</fullName>
        <ecNumber evidence="3">3.1.26.4</ecNumber>
    </recommendedName>
</protein>
<gene>
    <name evidence="10" type="ORF">EVG20_g9741</name>
</gene>
<keyword evidence="6" id="KW-0255">Endonuclease</keyword>
<organism evidence="10 11">
    <name type="scientific">Dentipellis fragilis</name>
    <dbReference type="NCBI Taxonomy" id="205917"/>
    <lineage>
        <taxon>Eukaryota</taxon>
        <taxon>Fungi</taxon>
        <taxon>Dikarya</taxon>
        <taxon>Basidiomycota</taxon>
        <taxon>Agaricomycotina</taxon>
        <taxon>Agaricomycetes</taxon>
        <taxon>Russulales</taxon>
        <taxon>Hericiaceae</taxon>
        <taxon>Dentipellis</taxon>
    </lineage>
</organism>
<keyword evidence="4" id="KW-0540">Nuclease</keyword>
<keyword evidence="11" id="KW-1185">Reference proteome</keyword>
<feature type="region of interest" description="Disordered" evidence="8">
    <location>
        <begin position="107"/>
        <end position="134"/>
    </location>
</feature>
<comment type="similarity">
    <text evidence="2">Belongs to the RNase H family.</text>
</comment>
<dbReference type="PANTHER" id="PTHR10642:SF26">
    <property type="entry name" value="RIBONUCLEASE H1"/>
    <property type="match status" value="1"/>
</dbReference>
<dbReference type="GO" id="GO:0004523">
    <property type="term" value="F:RNA-DNA hybrid ribonuclease activity"/>
    <property type="evidence" value="ECO:0007669"/>
    <property type="project" value="UniProtKB-EC"/>
</dbReference>
<evidence type="ECO:0000256" key="2">
    <source>
        <dbReference type="ARBA" id="ARBA00005300"/>
    </source>
</evidence>
<comment type="caution">
    <text evidence="10">The sequence shown here is derived from an EMBL/GenBank/DDBJ whole genome shotgun (WGS) entry which is preliminary data.</text>
</comment>
<proteinExistence type="inferred from homology"/>
<dbReference type="PROSITE" id="PS50879">
    <property type="entry name" value="RNASE_H_1"/>
    <property type="match status" value="1"/>
</dbReference>
<dbReference type="Gene3D" id="3.30.420.10">
    <property type="entry name" value="Ribonuclease H-like superfamily/Ribonuclease H"/>
    <property type="match status" value="1"/>
</dbReference>
<dbReference type="GO" id="GO:0043137">
    <property type="term" value="P:DNA replication, removal of RNA primer"/>
    <property type="evidence" value="ECO:0007669"/>
    <property type="project" value="TreeGrafter"/>
</dbReference>
<dbReference type="Pfam" id="PF00075">
    <property type="entry name" value="RNase_H"/>
    <property type="match status" value="1"/>
</dbReference>
<dbReference type="Proteomes" id="UP000298327">
    <property type="component" value="Unassembled WGS sequence"/>
</dbReference>
<feature type="compositionally biased region" description="Low complexity" evidence="8">
    <location>
        <begin position="118"/>
        <end position="127"/>
    </location>
</feature>
<keyword evidence="5" id="KW-0479">Metal-binding</keyword>
<dbReference type="STRING" id="205917.A0A4Y9XW34"/>
<evidence type="ECO:0000256" key="5">
    <source>
        <dbReference type="ARBA" id="ARBA00022723"/>
    </source>
</evidence>
<dbReference type="AlphaFoldDB" id="A0A4Y9XW34"/>